<evidence type="ECO:0000313" key="1">
    <source>
        <dbReference type="EMBL" id="MEE1672935.1"/>
    </source>
</evidence>
<keyword evidence="2" id="KW-1185">Reference proteome</keyword>
<accession>A0ABU7G0Z0</accession>
<protein>
    <submittedName>
        <fullName evidence="1">Elongation factor P hydroxylase</fullName>
    </submittedName>
</protein>
<organism evidence="1 2">
    <name type="scientific">Agarivorans aestuarii</name>
    <dbReference type="NCBI Taxonomy" id="1563703"/>
    <lineage>
        <taxon>Bacteria</taxon>
        <taxon>Pseudomonadati</taxon>
        <taxon>Pseudomonadota</taxon>
        <taxon>Gammaproteobacteria</taxon>
        <taxon>Alteromonadales</taxon>
        <taxon>Alteromonadaceae</taxon>
        <taxon>Agarivorans</taxon>
    </lineage>
</organism>
<sequence>MLDDVKQLITLFNQTFTDFNTELVAGDDEPIYLPASDKRAKHQVVFAHGFYASALHEIAHWCIAGEKRRLLEDYGYWYKADGRNQQQQLEFEKVEYKPQAVECGLARAAGRSFQVSVDNLSGFQSDRHAFAAAVEEQYQLYLQQGFPARAQRFMTVLNKANQAMVEGAND</sequence>
<gene>
    <name evidence="1" type="ORF">SNR37_002346</name>
</gene>
<comment type="caution">
    <text evidence="1">The sequence shown here is derived from an EMBL/GenBank/DDBJ whole genome shotgun (WGS) entry which is preliminary data.</text>
</comment>
<dbReference type="InterPro" id="IPR007411">
    <property type="entry name" value="EpmC"/>
</dbReference>
<dbReference type="Pfam" id="PF04315">
    <property type="entry name" value="EpmC"/>
    <property type="match status" value="1"/>
</dbReference>
<proteinExistence type="predicted"/>
<dbReference type="EMBL" id="JAYDYW010000004">
    <property type="protein sequence ID" value="MEE1672935.1"/>
    <property type="molecule type" value="Genomic_DNA"/>
</dbReference>
<dbReference type="GO" id="GO:0003746">
    <property type="term" value="F:translation elongation factor activity"/>
    <property type="evidence" value="ECO:0007669"/>
    <property type="project" value="UniProtKB-KW"/>
</dbReference>
<dbReference type="Proteomes" id="UP001310248">
    <property type="component" value="Unassembled WGS sequence"/>
</dbReference>
<name>A0ABU7G0Z0_9ALTE</name>
<keyword evidence="1" id="KW-0251">Elongation factor</keyword>
<reference evidence="2" key="1">
    <citation type="submission" date="2023-07" db="EMBL/GenBank/DDBJ databases">
        <title>Draft genome sequence of Agarivorans aestuarii strain ZMCS4, a CAZymes producing bacteria isolated from the marine brown algae Clodostephus spongiosus.</title>
        <authorList>
            <person name="Lorente B."/>
            <person name="Cabral C."/>
            <person name="Frias J."/>
            <person name="Faria J."/>
            <person name="Toubarro D."/>
        </authorList>
    </citation>
    <scope>NUCLEOTIDE SEQUENCE [LARGE SCALE GENOMIC DNA]</scope>
    <source>
        <strain evidence="2">ZMCS4</strain>
    </source>
</reference>
<keyword evidence="1" id="KW-0648">Protein biosynthesis</keyword>
<dbReference type="RefSeq" id="WP_329774327.1">
    <property type="nucleotide sequence ID" value="NZ_JAYDYW010000004.1"/>
</dbReference>
<evidence type="ECO:0000313" key="2">
    <source>
        <dbReference type="Proteomes" id="UP001310248"/>
    </source>
</evidence>